<organism evidence="1 2">
    <name type="scientific">Bradyrhizobium japonicum</name>
    <dbReference type="NCBI Taxonomy" id="375"/>
    <lineage>
        <taxon>Bacteria</taxon>
        <taxon>Pseudomonadati</taxon>
        <taxon>Pseudomonadota</taxon>
        <taxon>Alphaproteobacteria</taxon>
        <taxon>Hyphomicrobiales</taxon>
        <taxon>Nitrobacteraceae</taxon>
        <taxon>Bradyrhizobium</taxon>
    </lineage>
</organism>
<name>A0A0A3XI78_BRAJP</name>
<dbReference type="STRING" id="375.BKD09_RS18750"/>
<comment type="caution">
    <text evidence="1">The sequence shown here is derived from an EMBL/GenBank/DDBJ whole genome shotgun (WGS) entry which is preliminary data.</text>
</comment>
<protein>
    <submittedName>
        <fullName evidence="1">Uncharacterized protein</fullName>
    </submittedName>
</protein>
<accession>A0A0A3XI78</accession>
<reference evidence="1 2" key="1">
    <citation type="submission" date="2014-09" db="EMBL/GenBank/DDBJ databases">
        <title>Draft genome of Bradyrhizobium japonicum Is-34.</title>
        <authorList>
            <person name="Tsurumaru H."/>
            <person name="Yamakawa T."/>
            <person name="Hashimoto S."/>
            <person name="Okizaki K."/>
            <person name="Kanesaki Y."/>
            <person name="Yoshikawa H."/>
            <person name="Yajima S."/>
        </authorList>
    </citation>
    <scope>NUCLEOTIDE SEQUENCE [LARGE SCALE GENOMIC DNA]</scope>
    <source>
        <strain evidence="1 2">Is-34</strain>
    </source>
</reference>
<sequence>MVAFRLWHQMHEYRAYLMGLDGHIERRIQLICEDETEARKRAKVLADGYDVELWLQDRKVAEFKSE</sequence>
<dbReference type="KEGG" id="bjp:RN69_15615"/>
<proteinExistence type="predicted"/>
<dbReference type="Proteomes" id="UP000030377">
    <property type="component" value="Unassembled WGS sequence"/>
</dbReference>
<evidence type="ECO:0000313" key="1">
    <source>
        <dbReference type="EMBL" id="KGT72964.1"/>
    </source>
</evidence>
<dbReference type="EMBL" id="JRPN01000085">
    <property type="protein sequence ID" value="KGT72964.1"/>
    <property type="molecule type" value="Genomic_DNA"/>
</dbReference>
<evidence type="ECO:0000313" key="2">
    <source>
        <dbReference type="Proteomes" id="UP000030377"/>
    </source>
</evidence>
<gene>
    <name evidence="1" type="ORF">MA20_47200</name>
</gene>
<dbReference type="AlphaFoldDB" id="A0A0A3XI78"/>